<dbReference type="AlphaFoldDB" id="A0A9D1MBD2"/>
<keyword evidence="2" id="KW-0732">Signal</keyword>
<dbReference type="SMART" id="SM00060">
    <property type="entry name" value="FN3"/>
    <property type="match status" value="1"/>
</dbReference>
<organism evidence="4 5">
    <name type="scientific">Candidatus Ornithomonoglobus merdipullorum</name>
    <dbReference type="NCBI Taxonomy" id="2840895"/>
    <lineage>
        <taxon>Bacteria</taxon>
        <taxon>Bacillati</taxon>
        <taxon>Bacillota</taxon>
        <taxon>Clostridia</taxon>
        <taxon>Candidatus Ornithomonoglobus</taxon>
    </lineage>
</organism>
<evidence type="ECO:0000256" key="1">
    <source>
        <dbReference type="SAM" id="MobiDB-lite"/>
    </source>
</evidence>
<dbReference type="InterPro" id="IPR036116">
    <property type="entry name" value="FN3_sf"/>
</dbReference>
<dbReference type="SUPFAM" id="SSF49265">
    <property type="entry name" value="Fibronectin type III"/>
    <property type="match status" value="1"/>
</dbReference>
<dbReference type="Proteomes" id="UP000824109">
    <property type="component" value="Unassembled WGS sequence"/>
</dbReference>
<evidence type="ECO:0000313" key="4">
    <source>
        <dbReference type="EMBL" id="HIU57250.1"/>
    </source>
</evidence>
<dbReference type="PROSITE" id="PS50853">
    <property type="entry name" value="FN3"/>
    <property type="match status" value="1"/>
</dbReference>
<dbReference type="Pfam" id="PF00041">
    <property type="entry name" value="fn3"/>
    <property type="match status" value="1"/>
</dbReference>
<feature type="compositionally biased region" description="Low complexity" evidence="1">
    <location>
        <begin position="986"/>
        <end position="996"/>
    </location>
</feature>
<dbReference type="PANTHER" id="PTHR31157">
    <property type="entry name" value="SCP DOMAIN-CONTAINING PROTEIN"/>
    <property type="match status" value="1"/>
</dbReference>
<reference evidence="4" key="1">
    <citation type="submission" date="2020-10" db="EMBL/GenBank/DDBJ databases">
        <authorList>
            <person name="Gilroy R."/>
        </authorList>
    </citation>
    <scope>NUCLEOTIDE SEQUENCE</scope>
    <source>
        <strain evidence="4">USAMLcec3-3695</strain>
    </source>
</reference>
<protein>
    <submittedName>
        <fullName evidence="4">Fibronectin type III domain-containing protein</fullName>
    </submittedName>
</protein>
<dbReference type="InterPro" id="IPR013783">
    <property type="entry name" value="Ig-like_fold"/>
</dbReference>
<dbReference type="PANTHER" id="PTHR31157:SF1">
    <property type="entry name" value="SCP DOMAIN-CONTAINING PROTEIN"/>
    <property type="match status" value="1"/>
</dbReference>
<evidence type="ECO:0000256" key="2">
    <source>
        <dbReference type="SAM" id="SignalP"/>
    </source>
</evidence>
<gene>
    <name evidence="4" type="ORF">IAA61_05500</name>
</gene>
<evidence type="ECO:0000313" key="5">
    <source>
        <dbReference type="Proteomes" id="UP000824109"/>
    </source>
</evidence>
<name>A0A9D1MBD2_9FIRM</name>
<dbReference type="Pfam" id="PF00188">
    <property type="entry name" value="CAP"/>
    <property type="match status" value="1"/>
</dbReference>
<proteinExistence type="predicted"/>
<feature type="chain" id="PRO_5039511826" evidence="2">
    <location>
        <begin position="34"/>
        <end position="1103"/>
    </location>
</feature>
<dbReference type="Gene3D" id="2.60.40.10">
    <property type="entry name" value="Immunoglobulins"/>
    <property type="match status" value="1"/>
</dbReference>
<dbReference type="InterPro" id="IPR014044">
    <property type="entry name" value="CAP_dom"/>
</dbReference>
<feature type="domain" description="Fibronectin type-III" evidence="3">
    <location>
        <begin position="882"/>
        <end position="977"/>
    </location>
</feature>
<feature type="signal peptide" evidence="2">
    <location>
        <begin position="1"/>
        <end position="33"/>
    </location>
</feature>
<accession>A0A9D1MBD2</accession>
<sequence>MRKRTNRLPVLALAAVMAALPLGAALEPVTALAAAPVLSESADYGIPAEVIGEWEYVGSNQPESANSVWVRGNGYGVAAEDNGKGYFNDFAPGLINTASSGYKQAYDTLVSDNALYDYVRDVRVCILYLPECPYSKSYLPKFRQIAEAAGAPVLLIDVSKYSASLIAYYNSVMHGVTSPAVLYLDADETVAATGRALPKGRTKVHSTAEFVEILKEAGYDNAKDLPGSESGGYSTEQEYERRVLMETNRRRIENGRVPLATLPQMEEAADIRAEELLGSMTHRRPDGAYYTSVFDEVGINSSLYYTGENICGGGAVSLPESAVRAWMNSPGHRANILSENFTHLSVGYEHQDEDQSKYADNWVQLFLGSCEPEKVELSRPVINTSIQGIPISDMDIDLVLTCEHGTSTIPLIDEMCEGYDSGSAGLQTVKVRYGDTVLPLEINVGNTEPHELTADMVTFAEDVSDIVYNSRAQMPQVRVSNAAGDYALIENYSYTISYDNNINAGTAEVTVTGKGNYKGTVKKTFEIQPKDISDMTVSGIEEAYEYTGKPITPGVTLSDGSRILHEDIDYTVSYADNVGEEIKGTYGPDGVTGTATVTVEGTGNYTGTKTEHFGFTLPELYKHSATVAYVLLNNPSYTSTYDFLKAVYEKSPDVTYPMVIKQIERNLEKADEAVGLENIMAYDIYPAANKRLNEYYRFRAEVDKGIFTDDIKQTPEVDSSAIDADSVNIEGLGNVAAVTADTTSVQLAVTDTDAAELSIDKTIYDASGAVALDIALKIDGEEVAELGAPVTITVNIPDSFSSGDDLAVLHYKDGEGPEPEALPVFTDSDAGTISFVTDSFSPYVITRKLEVYSSGQTSAPAVNDENVTGVTFGEENDKGPGEPRDVSAYSSGAGEITVEWLPAEDSEGWTVTGYIISYSESEDMSNAKTVSVKSDASEAVLTGLAAGRYYITVSTAADSDATKGVIRQSVTVSAEVYNTADVPGQPSEEPSQSPSEEPSDEPSEEPSDKPSESPSDGPSDEVKFPAELSRDGNTVKIKFNTVPEVGKVMRLYAAVYADGSITGLELHEIKTETGKHEYEVMLGSSGGRIFLWDDKMRPLAETI</sequence>
<dbReference type="EMBL" id="DVNB01000055">
    <property type="protein sequence ID" value="HIU57250.1"/>
    <property type="molecule type" value="Genomic_DNA"/>
</dbReference>
<dbReference type="Gene3D" id="3.40.33.10">
    <property type="entry name" value="CAP"/>
    <property type="match status" value="1"/>
</dbReference>
<dbReference type="CDD" id="cd00063">
    <property type="entry name" value="FN3"/>
    <property type="match status" value="1"/>
</dbReference>
<comment type="caution">
    <text evidence="4">The sequence shown here is derived from an EMBL/GenBank/DDBJ whole genome shotgun (WGS) entry which is preliminary data.</text>
</comment>
<feature type="region of interest" description="Disordered" evidence="1">
    <location>
        <begin position="977"/>
        <end position="1027"/>
    </location>
</feature>
<dbReference type="InterPro" id="IPR035940">
    <property type="entry name" value="CAP_sf"/>
</dbReference>
<dbReference type="InterPro" id="IPR003961">
    <property type="entry name" value="FN3_dom"/>
</dbReference>
<dbReference type="SUPFAM" id="SSF55797">
    <property type="entry name" value="PR-1-like"/>
    <property type="match status" value="1"/>
</dbReference>
<reference evidence="4" key="2">
    <citation type="journal article" date="2021" name="PeerJ">
        <title>Extensive microbial diversity within the chicken gut microbiome revealed by metagenomics and culture.</title>
        <authorList>
            <person name="Gilroy R."/>
            <person name="Ravi A."/>
            <person name="Getino M."/>
            <person name="Pursley I."/>
            <person name="Horton D.L."/>
            <person name="Alikhan N.F."/>
            <person name="Baker D."/>
            <person name="Gharbi K."/>
            <person name="Hall N."/>
            <person name="Watson M."/>
            <person name="Adriaenssens E.M."/>
            <person name="Foster-Nyarko E."/>
            <person name="Jarju S."/>
            <person name="Secka A."/>
            <person name="Antonio M."/>
            <person name="Oren A."/>
            <person name="Chaudhuri R.R."/>
            <person name="La Ragione R."/>
            <person name="Hildebrand F."/>
            <person name="Pallen M.J."/>
        </authorList>
    </citation>
    <scope>NUCLEOTIDE SEQUENCE</scope>
    <source>
        <strain evidence="4">USAMLcec3-3695</strain>
    </source>
</reference>
<dbReference type="CDD" id="cd05379">
    <property type="entry name" value="CAP_bacterial"/>
    <property type="match status" value="1"/>
</dbReference>
<evidence type="ECO:0000259" key="3">
    <source>
        <dbReference type="PROSITE" id="PS50853"/>
    </source>
</evidence>